<dbReference type="InterPro" id="IPR000086">
    <property type="entry name" value="NUDIX_hydrolase_dom"/>
</dbReference>
<dbReference type="AlphaFoldDB" id="A0A1J5IXA2"/>
<accession>A0A1J5IXA2</accession>
<dbReference type="STRING" id="1817892.AUK40_02530"/>
<feature type="domain" description="Nudix hydrolase" evidence="2">
    <location>
        <begin position="18"/>
        <end position="145"/>
    </location>
</feature>
<dbReference type="InterPro" id="IPR020476">
    <property type="entry name" value="Nudix_hydrolase"/>
</dbReference>
<dbReference type="PRINTS" id="PR00502">
    <property type="entry name" value="NUDIXFAMILY"/>
</dbReference>
<proteinExistence type="predicted"/>
<evidence type="ECO:0000256" key="1">
    <source>
        <dbReference type="ARBA" id="ARBA00022801"/>
    </source>
</evidence>
<organism evidence="3 4">
    <name type="scientific">Candidatus Wirthbacteria bacterium CG2_30_54_11</name>
    <dbReference type="NCBI Taxonomy" id="1817892"/>
    <lineage>
        <taxon>Bacteria</taxon>
        <taxon>Candidatus Wirthbacteria</taxon>
    </lineage>
</organism>
<gene>
    <name evidence="3" type="ORF">AUK40_02530</name>
</gene>
<comment type="caution">
    <text evidence="3">The sequence shown here is derived from an EMBL/GenBank/DDBJ whole genome shotgun (WGS) entry which is preliminary data.</text>
</comment>
<dbReference type="SUPFAM" id="SSF55811">
    <property type="entry name" value="Nudix"/>
    <property type="match status" value="1"/>
</dbReference>
<name>A0A1J5IXA2_9BACT</name>
<reference evidence="3 4" key="1">
    <citation type="journal article" date="2016" name="Environ. Microbiol.">
        <title>Genomic resolution of a cold subsurface aquifer community provides metabolic insights for novel microbes adapted to high CO concentrations.</title>
        <authorList>
            <person name="Probst A.J."/>
            <person name="Castelle C.J."/>
            <person name="Singh A."/>
            <person name="Brown C.T."/>
            <person name="Anantharaman K."/>
            <person name="Sharon I."/>
            <person name="Hug L.A."/>
            <person name="Burstein D."/>
            <person name="Emerson J.B."/>
            <person name="Thomas B.C."/>
            <person name="Banfield J.F."/>
        </authorList>
    </citation>
    <scope>NUCLEOTIDE SEQUENCE [LARGE SCALE GENOMIC DNA]</scope>
    <source>
        <strain evidence="3">CG2_30_54_11</strain>
    </source>
</reference>
<dbReference type="PROSITE" id="PS51462">
    <property type="entry name" value="NUDIX"/>
    <property type="match status" value="1"/>
</dbReference>
<dbReference type="CDD" id="cd18873">
    <property type="entry name" value="NUDIX_NadM_like"/>
    <property type="match status" value="1"/>
</dbReference>
<dbReference type="EMBL" id="MNZT01000047">
    <property type="protein sequence ID" value="OIP97791.1"/>
    <property type="molecule type" value="Genomic_DNA"/>
</dbReference>
<dbReference type="GO" id="GO:0016787">
    <property type="term" value="F:hydrolase activity"/>
    <property type="evidence" value="ECO:0007669"/>
    <property type="project" value="UniProtKB-KW"/>
</dbReference>
<protein>
    <recommendedName>
        <fullName evidence="2">Nudix hydrolase domain-containing protein</fullName>
    </recommendedName>
</protein>
<keyword evidence="1" id="KW-0378">Hydrolase</keyword>
<evidence type="ECO:0000313" key="3">
    <source>
        <dbReference type="EMBL" id="OIP97791.1"/>
    </source>
</evidence>
<dbReference type="PANTHER" id="PTHR43736:SF1">
    <property type="entry name" value="DIHYDRONEOPTERIN TRIPHOSPHATE DIPHOSPHATASE"/>
    <property type="match status" value="1"/>
</dbReference>
<dbReference type="Gene3D" id="3.90.79.10">
    <property type="entry name" value="Nucleoside Triphosphate Pyrophosphohydrolase"/>
    <property type="match status" value="1"/>
</dbReference>
<sequence length="148" mass="15919">MSPKPIPSPCPACGRYENRVATVDAVVVREGSVLLIKRKAEPYAGCWALPGGYMEYGETAEQASLRELKEETGLTASSGSLIGVFSDPDRHPQQRIGIAFAVKEWTGTLCAGDDAGEARWFPLSALPGQLAFDHSDILKAYEAAHVRA</sequence>
<evidence type="ECO:0000313" key="4">
    <source>
        <dbReference type="Proteomes" id="UP000183245"/>
    </source>
</evidence>
<dbReference type="Pfam" id="PF00293">
    <property type="entry name" value="NUDIX"/>
    <property type="match status" value="1"/>
</dbReference>
<dbReference type="Proteomes" id="UP000183245">
    <property type="component" value="Unassembled WGS sequence"/>
</dbReference>
<dbReference type="PANTHER" id="PTHR43736">
    <property type="entry name" value="ADP-RIBOSE PYROPHOSPHATASE"/>
    <property type="match status" value="1"/>
</dbReference>
<dbReference type="InterPro" id="IPR015797">
    <property type="entry name" value="NUDIX_hydrolase-like_dom_sf"/>
</dbReference>
<evidence type="ECO:0000259" key="2">
    <source>
        <dbReference type="PROSITE" id="PS51462"/>
    </source>
</evidence>